<protein>
    <submittedName>
        <fullName evidence="2">Uncharacterized protein</fullName>
    </submittedName>
</protein>
<comment type="caution">
    <text evidence="2">The sequence shown here is derived from an EMBL/GenBank/DDBJ whole genome shotgun (WGS) entry which is preliminary data.</text>
</comment>
<feature type="signal peptide" evidence="1">
    <location>
        <begin position="1"/>
        <end position="29"/>
    </location>
</feature>
<organism evidence="2 3">
    <name type="scientific">Lentzea pudingi</name>
    <dbReference type="NCBI Taxonomy" id="1789439"/>
    <lineage>
        <taxon>Bacteria</taxon>
        <taxon>Bacillati</taxon>
        <taxon>Actinomycetota</taxon>
        <taxon>Actinomycetes</taxon>
        <taxon>Pseudonocardiales</taxon>
        <taxon>Pseudonocardiaceae</taxon>
        <taxon>Lentzea</taxon>
    </lineage>
</organism>
<gene>
    <name evidence="2" type="ORF">GCM10011609_14510</name>
</gene>
<dbReference type="PROSITE" id="PS51257">
    <property type="entry name" value="PROKAR_LIPOPROTEIN"/>
    <property type="match status" value="1"/>
</dbReference>
<keyword evidence="3" id="KW-1185">Reference proteome</keyword>
<proteinExistence type="predicted"/>
<keyword evidence="1" id="KW-0732">Signal</keyword>
<dbReference type="Proteomes" id="UP000597656">
    <property type="component" value="Unassembled WGS sequence"/>
</dbReference>
<accession>A0ABQ2HG79</accession>
<sequence>MRMTRHRDSGACLCTLATTPVLVACPSCAAQAVATADRLVCPTCAHTRPYNRVWCWDATSYVPDLWLTTPCADHTLWALNTAHLDVLESYVSATLREDPDPSSVRRMTILAKLPAWLKSAKHRDEVLRAIRRLRTRASTHA</sequence>
<evidence type="ECO:0000313" key="2">
    <source>
        <dbReference type="EMBL" id="GGM79811.1"/>
    </source>
</evidence>
<evidence type="ECO:0000256" key="1">
    <source>
        <dbReference type="SAM" id="SignalP"/>
    </source>
</evidence>
<feature type="chain" id="PRO_5045747291" evidence="1">
    <location>
        <begin position="30"/>
        <end position="141"/>
    </location>
</feature>
<name>A0ABQ2HG79_9PSEU</name>
<reference evidence="3" key="1">
    <citation type="journal article" date="2019" name="Int. J. Syst. Evol. Microbiol.">
        <title>The Global Catalogue of Microorganisms (GCM) 10K type strain sequencing project: providing services to taxonomists for standard genome sequencing and annotation.</title>
        <authorList>
            <consortium name="The Broad Institute Genomics Platform"/>
            <consortium name="The Broad Institute Genome Sequencing Center for Infectious Disease"/>
            <person name="Wu L."/>
            <person name="Ma J."/>
        </authorList>
    </citation>
    <scope>NUCLEOTIDE SEQUENCE [LARGE SCALE GENOMIC DNA]</scope>
    <source>
        <strain evidence="3">CGMCC 4.7319</strain>
    </source>
</reference>
<dbReference type="EMBL" id="BMNC01000002">
    <property type="protein sequence ID" value="GGM79811.1"/>
    <property type="molecule type" value="Genomic_DNA"/>
</dbReference>
<evidence type="ECO:0000313" key="3">
    <source>
        <dbReference type="Proteomes" id="UP000597656"/>
    </source>
</evidence>